<organism evidence="1 2">
    <name type="scientific">Canna indica</name>
    <name type="common">Indian-shot</name>
    <dbReference type="NCBI Taxonomy" id="4628"/>
    <lineage>
        <taxon>Eukaryota</taxon>
        <taxon>Viridiplantae</taxon>
        <taxon>Streptophyta</taxon>
        <taxon>Embryophyta</taxon>
        <taxon>Tracheophyta</taxon>
        <taxon>Spermatophyta</taxon>
        <taxon>Magnoliopsida</taxon>
        <taxon>Liliopsida</taxon>
        <taxon>Zingiberales</taxon>
        <taxon>Cannaceae</taxon>
        <taxon>Canna</taxon>
    </lineage>
</organism>
<accession>A0AAQ3KT83</accession>
<dbReference type="Proteomes" id="UP001327560">
    <property type="component" value="Chromosome 6"/>
</dbReference>
<reference evidence="1 2" key="1">
    <citation type="submission" date="2023-10" db="EMBL/GenBank/DDBJ databases">
        <title>Chromosome-scale genome assembly provides insights into flower coloration mechanisms of Canna indica.</title>
        <authorList>
            <person name="Li C."/>
        </authorList>
    </citation>
    <scope>NUCLEOTIDE SEQUENCE [LARGE SCALE GENOMIC DNA]</scope>
    <source>
        <tissue evidence="1">Flower</tissue>
    </source>
</reference>
<evidence type="ECO:0000313" key="1">
    <source>
        <dbReference type="EMBL" id="WOL11666.1"/>
    </source>
</evidence>
<dbReference type="EMBL" id="CP136895">
    <property type="protein sequence ID" value="WOL11666.1"/>
    <property type="molecule type" value="Genomic_DNA"/>
</dbReference>
<evidence type="ECO:0000313" key="2">
    <source>
        <dbReference type="Proteomes" id="UP001327560"/>
    </source>
</evidence>
<protein>
    <submittedName>
        <fullName evidence="1">Uncharacterized protein</fullName>
    </submittedName>
</protein>
<sequence>MATNAQRVFASTSRDKLITVVPLDHRAGGGHHRRSSAIPSSPSPGGLLCSLFVSLTTQRSPIASSSTAIHED</sequence>
<name>A0AAQ3KT83_9LILI</name>
<dbReference type="AlphaFoldDB" id="A0AAQ3KT83"/>
<proteinExistence type="predicted"/>
<gene>
    <name evidence="1" type="ORF">Cni_G20430</name>
</gene>
<keyword evidence="2" id="KW-1185">Reference proteome</keyword>